<reference evidence="3" key="1">
    <citation type="submission" date="2022-11" db="UniProtKB">
        <authorList>
            <consortium name="WormBaseParasite"/>
        </authorList>
    </citation>
    <scope>IDENTIFICATION</scope>
</reference>
<name>A0A915EPS3_9BILA</name>
<feature type="region of interest" description="Disordered" evidence="1">
    <location>
        <begin position="50"/>
        <end position="78"/>
    </location>
</feature>
<keyword evidence="2" id="KW-1185">Reference proteome</keyword>
<sequence length="96" mass="11051">MPRAEKKTSEVNVEDDDVYDEIDQFHMQRDGIFLNNSAKRIKNAQKEVLSVQVEDSEDDEDSDDEELQGAQSNEAEVPISINKWGKKRAGYYELPM</sequence>
<feature type="compositionally biased region" description="Acidic residues" evidence="1">
    <location>
        <begin position="54"/>
        <end position="67"/>
    </location>
</feature>
<dbReference type="AlphaFoldDB" id="A0A915EPS3"/>
<dbReference type="Proteomes" id="UP000887574">
    <property type="component" value="Unplaced"/>
</dbReference>
<dbReference type="WBParaSite" id="jg8188">
    <property type="protein sequence ID" value="jg8188"/>
    <property type="gene ID" value="jg8188"/>
</dbReference>
<organism evidence="2 3">
    <name type="scientific">Ditylenchus dipsaci</name>
    <dbReference type="NCBI Taxonomy" id="166011"/>
    <lineage>
        <taxon>Eukaryota</taxon>
        <taxon>Metazoa</taxon>
        <taxon>Ecdysozoa</taxon>
        <taxon>Nematoda</taxon>
        <taxon>Chromadorea</taxon>
        <taxon>Rhabditida</taxon>
        <taxon>Tylenchina</taxon>
        <taxon>Tylenchomorpha</taxon>
        <taxon>Sphaerularioidea</taxon>
        <taxon>Anguinidae</taxon>
        <taxon>Anguininae</taxon>
        <taxon>Ditylenchus</taxon>
    </lineage>
</organism>
<protein>
    <submittedName>
        <fullName evidence="3">Uncharacterized protein</fullName>
    </submittedName>
</protein>
<evidence type="ECO:0000313" key="2">
    <source>
        <dbReference type="Proteomes" id="UP000887574"/>
    </source>
</evidence>
<evidence type="ECO:0000256" key="1">
    <source>
        <dbReference type="SAM" id="MobiDB-lite"/>
    </source>
</evidence>
<accession>A0A915EPS3</accession>
<proteinExistence type="predicted"/>
<evidence type="ECO:0000313" key="3">
    <source>
        <dbReference type="WBParaSite" id="jg8188"/>
    </source>
</evidence>